<dbReference type="EMBL" id="CP022098">
    <property type="protein sequence ID" value="ATB43825.1"/>
    <property type="molecule type" value="Genomic_DNA"/>
</dbReference>
<accession>A0A250JIV5</accession>
<evidence type="ECO:0000313" key="1">
    <source>
        <dbReference type="EMBL" id="ATB43825.1"/>
    </source>
</evidence>
<gene>
    <name evidence="1" type="ORF">CYFUS_009305</name>
</gene>
<reference evidence="1 2" key="1">
    <citation type="submission" date="2017-06" db="EMBL/GenBank/DDBJ databases">
        <title>Sequencing and comparative analysis of myxobacterial genomes.</title>
        <authorList>
            <person name="Rupp O."/>
            <person name="Goesmann A."/>
            <person name="Sogaard-Andersen L."/>
        </authorList>
    </citation>
    <scope>NUCLEOTIDE SEQUENCE [LARGE SCALE GENOMIC DNA]</scope>
    <source>
        <strain evidence="1 2">DSM 52655</strain>
    </source>
</reference>
<proteinExistence type="predicted"/>
<dbReference type="RefSeq" id="WP_332468328.1">
    <property type="nucleotide sequence ID" value="NZ_CP022098.1"/>
</dbReference>
<name>A0A250JIV5_9BACT</name>
<organism evidence="1 2">
    <name type="scientific">Cystobacter fuscus</name>
    <dbReference type="NCBI Taxonomy" id="43"/>
    <lineage>
        <taxon>Bacteria</taxon>
        <taxon>Pseudomonadati</taxon>
        <taxon>Myxococcota</taxon>
        <taxon>Myxococcia</taxon>
        <taxon>Myxococcales</taxon>
        <taxon>Cystobacterineae</taxon>
        <taxon>Archangiaceae</taxon>
        <taxon>Cystobacter</taxon>
    </lineage>
</organism>
<sequence length="257" mass="28335">MHMPARFLFLVLLVLTGCRRGEDPSALLAGVRQRLATRDGKLTSYVLAGTATEGSQTMDFQFAYRAPLRMLGTLGAPASRTFAWDGERLVERDDGARRFFTYEDTLTPEQRMGVLTQLFSPFVPEGFRAPLLPNQGVTARRAAHPRGPEAVELTVKPTGSDVEVTYVLRWPALDFLGKRMRSGEALSELRVEEEQCEPGLELCVPRRLTQWAGAQQVAQTVLTRVELNPVLPAETFVLTAPGGYDVGSKTFAPQEGP</sequence>
<dbReference type="AlphaFoldDB" id="A0A250JIV5"/>
<protein>
    <submittedName>
        <fullName evidence="1">Lipoprotein</fullName>
    </submittedName>
</protein>
<dbReference type="Proteomes" id="UP000217257">
    <property type="component" value="Chromosome"/>
</dbReference>
<keyword evidence="1" id="KW-0449">Lipoprotein</keyword>
<dbReference type="PROSITE" id="PS51257">
    <property type="entry name" value="PROKAR_LIPOPROTEIN"/>
    <property type="match status" value="1"/>
</dbReference>
<dbReference type="KEGG" id="cfus:CYFUS_009305"/>
<evidence type="ECO:0000313" key="2">
    <source>
        <dbReference type="Proteomes" id="UP000217257"/>
    </source>
</evidence>